<dbReference type="PANTHER" id="PTHR14677:SF40">
    <property type="entry name" value="CDC48-ASSOCIATED UBIQUITIN-LIKE_ZINC FINGER PROTEIN 1"/>
    <property type="match status" value="1"/>
</dbReference>
<dbReference type="Gene3D" id="4.10.1110.10">
    <property type="entry name" value="AN1-like Zinc finger"/>
    <property type="match status" value="2"/>
</dbReference>
<dbReference type="Proteomes" id="UP001050691">
    <property type="component" value="Unassembled WGS sequence"/>
</dbReference>
<evidence type="ECO:0000256" key="1">
    <source>
        <dbReference type="ARBA" id="ARBA00022723"/>
    </source>
</evidence>
<keyword evidence="1" id="KW-0479">Metal-binding</keyword>
<dbReference type="Pfam" id="PF25403">
    <property type="entry name" value="zf-C2H2_ZFAND2"/>
    <property type="match status" value="1"/>
</dbReference>
<feature type="compositionally biased region" description="Polar residues" evidence="6">
    <location>
        <begin position="198"/>
        <end position="212"/>
    </location>
</feature>
<dbReference type="InterPro" id="IPR035896">
    <property type="entry name" value="AN1-like_Znf"/>
</dbReference>
<evidence type="ECO:0000256" key="5">
    <source>
        <dbReference type="PROSITE-ProRule" id="PRU00449"/>
    </source>
</evidence>
<dbReference type="PROSITE" id="PS51039">
    <property type="entry name" value="ZF_AN1"/>
    <property type="match status" value="1"/>
</dbReference>
<evidence type="ECO:0000256" key="4">
    <source>
        <dbReference type="ARBA" id="ARBA00022833"/>
    </source>
</evidence>
<evidence type="ECO:0000256" key="3">
    <source>
        <dbReference type="ARBA" id="ARBA00022771"/>
    </source>
</evidence>
<evidence type="ECO:0000256" key="6">
    <source>
        <dbReference type="SAM" id="MobiDB-lite"/>
    </source>
</evidence>
<dbReference type="InterPro" id="IPR057357">
    <property type="entry name" value="Znf-C2H2_ZFAND2A/B"/>
</dbReference>
<sequence>MSDTNSATDKSSHMLFLGQQCHSPQCYLVDFLPFKCDHCHHSYCAEHYKPEAHVCENFDPSKHDRVAPTCPLCDTPVAIPPNENPNIRMERHIEKECTVATGRKAKINSTPVCSKPRCGKKLLAPIKCPNCNQQFCATHRYPSSHVCNNESLHGTTSTSSTTMQAFNKAKSTISSSLSSSVSTTASNLNKTVKKAVSSPPTADTQSKTNIGSSFKADRYASSPSSLVDIRTPTSSLSSSSPPLVATDIPAPASPPSPHCKPLDSLFKTSWAPPSIFGTA</sequence>
<proteinExistence type="predicted"/>
<dbReference type="AlphaFoldDB" id="A0AAV5APQ2"/>
<name>A0AAV5APQ2_9AGAM</name>
<evidence type="ECO:0000313" key="9">
    <source>
        <dbReference type="Proteomes" id="UP001050691"/>
    </source>
</evidence>
<dbReference type="InterPro" id="IPR000058">
    <property type="entry name" value="Znf_AN1"/>
</dbReference>
<dbReference type="GO" id="GO:0008270">
    <property type="term" value="F:zinc ion binding"/>
    <property type="evidence" value="ECO:0007669"/>
    <property type="project" value="UniProtKB-KW"/>
</dbReference>
<dbReference type="Pfam" id="PF01428">
    <property type="entry name" value="zf-AN1"/>
    <property type="match status" value="2"/>
</dbReference>
<keyword evidence="9" id="KW-1185">Reference proteome</keyword>
<dbReference type="GO" id="GO:0005737">
    <property type="term" value="C:cytoplasm"/>
    <property type="evidence" value="ECO:0007669"/>
    <property type="project" value="TreeGrafter"/>
</dbReference>
<dbReference type="PANTHER" id="PTHR14677">
    <property type="entry name" value="ARSENITE INDUCUBLE RNA ASSOCIATED PROTEIN AIP-1-RELATED"/>
    <property type="match status" value="1"/>
</dbReference>
<comment type="caution">
    <text evidence="8">The sequence shown here is derived from an EMBL/GenBank/DDBJ whole genome shotgun (WGS) entry which is preliminary data.</text>
</comment>
<gene>
    <name evidence="8" type="ORF">Clacol_010010</name>
</gene>
<organism evidence="8 9">
    <name type="scientific">Clathrus columnatus</name>
    <dbReference type="NCBI Taxonomy" id="1419009"/>
    <lineage>
        <taxon>Eukaryota</taxon>
        <taxon>Fungi</taxon>
        <taxon>Dikarya</taxon>
        <taxon>Basidiomycota</taxon>
        <taxon>Agaricomycotina</taxon>
        <taxon>Agaricomycetes</taxon>
        <taxon>Phallomycetidae</taxon>
        <taxon>Phallales</taxon>
        <taxon>Clathraceae</taxon>
        <taxon>Clathrus</taxon>
    </lineage>
</organism>
<reference evidence="8" key="1">
    <citation type="submission" date="2021-10" db="EMBL/GenBank/DDBJ databases">
        <title>De novo Genome Assembly of Clathrus columnatus (Basidiomycota, Fungi) Using Illumina and Nanopore Sequence Data.</title>
        <authorList>
            <person name="Ogiso-Tanaka E."/>
            <person name="Itagaki H."/>
            <person name="Hosoya T."/>
            <person name="Hosaka K."/>
        </authorList>
    </citation>
    <scope>NUCLEOTIDE SEQUENCE</scope>
    <source>
        <strain evidence="8">MO-923</strain>
    </source>
</reference>
<dbReference type="EMBL" id="BPWL01000011">
    <property type="protein sequence ID" value="GJJ15732.1"/>
    <property type="molecule type" value="Genomic_DNA"/>
</dbReference>
<dbReference type="SMART" id="SM00154">
    <property type="entry name" value="ZnF_AN1"/>
    <property type="match status" value="2"/>
</dbReference>
<keyword evidence="2" id="KW-0677">Repeat</keyword>
<protein>
    <recommendedName>
        <fullName evidence="7">AN1-type domain-containing protein</fullName>
    </recommendedName>
</protein>
<dbReference type="SUPFAM" id="SSF118310">
    <property type="entry name" value="AN1-like Zinc finger"/>
    <property type="match status" value="2"/>
</dbReference>
<evidence type="ECO:0000256" key="2">
    <source>
        <dbReference type="ARBA" id="ARBA00022737"/>
    </source>
</evidence>
<accession>A0AAV5APQ2</accession>
<keyword evidence="4" id="KW-0862">Zinc</keyword>
<evidence type="ECO:0000259" key="7">
    <source>
        <dbReference type="PROSITE" id="PS51039"/>
    </source>
</evidence>
<evidence type="ECO:0000313" key="8">
    <source>
        <dbReference type="EMBL" id="GJJ15732.1"/>
    </source>
</evidence>
<feature type="region of interest" description="Disordered" evidence="6">
    <location>
        <begin position="189"/>
        <end position="279"/>
    </location>
</feature>
<keyword evidence="3 5" id="KW-0863">Zinc-finger</keyword>
<feature type="compositionally biased region" description="Low complexity" evidence="6">
    <location>
        <begin position="231"/>
        <end position="243"/>
    </location>
</feature>
<feature type="domain" description="AN1-type" evidence="7">
    <location>
        <begin position="107"/>
        <end position="155"/>
    </location>
</feature>